<dbReference type="GO" id="GO:0031012">
    <property type="term" value="C:extracellular matrix"/>
    <property type="evidence" value="ECO:0007669"/>
    <property type="project" value="TreeGrafter"/>
</dbReference>
<name>A0A495VYW2_9PSEU</name>
<dbReference type="AlphaFoldDB" id="A0A495VYW2"/>
<dbReference type="FunFam" id="2.30.180.10:FF:000032">
    <property type="entry name" value="Fasciclin domain-containing protein, putative"/>
    <property type="match status" value="1"/>
</dbReference>
<dbReference type="PANTHER" id="PTHR10900">
    <property type="entry name" value="PERIOSTIN-RELATED"/>
    <property type="match status" value="1"/>
</dbReference>
<protein>
    <submittedName>
        <fullName evidence="4">Putative surface protein with fasciclin (FAS1) repeats</fullName>
    </submittedName>
</protein>
<dbReference type="InterPro" id="IPR000782">
    <property type="entry name" value="FAS1_domain"/>
</dbReference>
<feature type="compositionally biased region" description="Low complexity" evidence="1">
    <location>
        <begin position="28"/>
        <end position="44"/>
    </location>
</feature>
<dbReference type="GO" id="GO:0030198">
    <property type="term" value="P:extracellular matrix organization"/>
    <property type="evidence" value="ECO:0007669"/>
    <property type="project" value="TreeGrafter"/>
</dbReference>
<dbReference type="PROSITE" id="PS51257">
    <property type="entry name" value="PROKAR_LIPOPROTEIN"/>
    <property type="match status" value="1"/>
</dbReference>
<dbReference type="InterPro" id="IPR036378">
    <property type="entry name" value="FAS1_dom_sf"/>
</dbReference>
<proteinExistence type="predicted"/>
<dbReference type="PANTHER" id="PTHR10900:SF77">
    <property type="entry name" value="FI19380P1"/>
    <property type="match status" value="1"/>
</dbReference>
<dbReference type="InterPro" id="IPR050904">
    <property type="entry name" value="Adhesion/Biosynth-related"/>
</dbReference>
<dbReference type="Pfam" id="PF02469">
    <property type="entry name" value="Fasciclin"/>
    <property type="match status" value="1"/>
</dbReference>
<gene>
    <name evidence="4" type="ORF">C8E97_3257</name>
</gene>
<dbReference type="SMART" id="SM00554">
    <property type="entry name" value="FAS1"/>
    <property type="match status" value="1"/>
</dbReference>
<dbReference type="EMBL" id="RBXO01000001">
    <property type="protein sequence ID" value="RKT54611.1"/>
    <property type="molecule type" value="Genomic_DNA"/>
</dbReference>
<keyword evidence="2" id="KW-0732">Signal</keyword>
<dbReference type="PROSITE" id="PS50213">
    <property type="entry name" value="FAS1"/>
    <property type="match status" value="1"/>
</dbReference>
<organism evidence="4 5">
    <name type="scientific">Saccharothrix australiensis</name>
    <dbReference type="NCBI Taxonomy" id="2072"/>
    <lineage>
        <taxon>Bacteria</taxon>
        <taxon>Bacillati</taxon>
        <taxon>Actinomycetota</taxon>
        <taxon>Actinomycetes</taxon>
        <taxon>Pseudonocardiales</taxon>
        <taxon>Pseudonocardiaceae</taxon>
        <taxon>Saccharothrix</taxon>
    </lineage>
</organism>
<comment type="caution">
    <text evidence="4">The sequence shown here is derived from an EMBL/GenBank/DDBJ whole genome shotgun (WGS) entry which is preliminary data.</text>
</comment>
<evidence type="ECO:0000256" key="1">
    <source>
        <dbReference type="SAM" id="MobiDB-lite"/>
    </source>
</evidence>
<dbReference type="OrthoDB" id="9800666at2"/>
<accession>A0A495VYW2</accession>
<sequence length="224" mass="22088">MRSTRFASVVGVLAATLLAAACGGGGEQATSTTTTSTATTSTATTATTSTAGTKAAGGGVTRTGDVFGAGCAGLPKAATDEGSLDGMVDDPVATAASNNPLLTKLVAAVKAAGLVDTLNKADAGYTVFAPYDPAFEALGKEALDAVLADKPKLTGILTHHVVPQRMDRDGILSAATLTTVQGDALKVSGSGDDITVNGAKVLCGNIPTANATVFVIDKVMMPAS</sequence>
<feature type="region of interest" description="Disordered" evidence="1">
    <location>
        <begin position="25"/>
        <end position="44"/>
    </location>
</feature>
<feature type="domain" description="FAS1" evidence="3">
    <location>
        <begin position="89"/>
        <end position="220"/>
    </location>
</feature>
<reference evidence="4 5" key="1">
    <citation type="submission" date="2018-10" db="EMBL/GenBank/DDBJ databases">
        <title>Sequencing the genomes of 1000 actinobacteria strains.</title>
        <authorList>
            <person name="Klenk H.-P."/>
        </authorList>
    </citation>
    <scope>NUCLEOTIDE SEQUENCE [LARGE SCALE GENOMIC DNA]</scope>
    <source>
        <strain evidence="4 5">DSM 43800</strain>
    </source>
</reference>
<dbReference type="GO" id="GO:0007155">
    <property type="term" value="P:cell adhesion"/>
    <property type="evidence" value="ECO:0007669"/>
    <property type="project" value="TreeGrafter"/>
</dbReference>
<dbReference type="RefSeq" id="WP_121006367.1">
    <property type="nucleotide sequence ID" value="NZ_RBXO01000001.1"/>
</dbReference>
<keyword evidence="5" id="KW-1185">Reference proteome</keyword>
<dbReference type="GO" id="GO:0005615">
    <property type="term" value="C:extracellular space"/>
    <property type="evidence" value="ECO:0007669"/>
    <property type="project" value="TreeGrafter"/>
</dbReference>
<dbReference type="Proteomes" id="UP000282084">
    <property type="component" value="Unassembled WGS sequence"/>
</dbReference>
<evidence type="ECO:0000313" key="4">
    <source>
        <dbReference type="EMBL" id="RKT54611.1"/>
    </source>
</evidence>
<dbReference type="GO" id="GO:0050839">
    <property type="term" value="F:cell adhesion molecule binding"/>
    <property type="evidence" value="ECO:0007669"/>
    <property type="project" value="TreeGrafter"/>
</dbReference>
<dbReference type="Gene3D" id="2.30.180.10">
    <property type="entry name" value="FAS1 domain"/>
    <property type="match status" value="1"/>
</dbReference>
<evidence type="ECO:0000313" key="5">
    <source>
        <dbReference type="Proteomes" id="UP000282084"/>
    </source>
</evidence>
<feature type="signal peptide" evidence="2">
    <location>
        <begin position="1"/>
        <end position="21"/>
    </location>
</feature>
<feature type="chain" id="PRO_5039378774" evidence="2">
    <location>
        <begin position="22"/>
        <end position="224"/>
    </location>
</feature>
<evidence type="ECO:0000259" key="3">
    <source>
        <dbReference type="PROSITE" id="PS50213"/>
    </source>
</evidence>
<dbReference type="SUPFAM" id="SSF82153">
    <property type="entry name" value="FAS1 domain"/>
    <property type="match status" value="1"/>
</dbReference>
<evidence type="ECO:0000256" key="2">
    <source>
        <dbReference type="SAM" id="SignalP"/>
    </source>
</evidence>